<organism evidence="11 12">
    <name type="scientific">Desulfuromonas thiophila</name>
    <dbReference type="NCBI Taxonomy" id="57664"/>
    <lineage>
        <taxon>Bacteria</taxon>
        <taxon>Pseudomonadati</taxon>
        <taxon>Thermodesulfobacteriota</taxon>
        <taxon>Desulfuromonadia</taxon>
        <taxon>Desulfuromonadales</taxon>
        <taxon>Desulfuromonadaceae</taxon>
        <taxon>Desulfuromonas</taxon>
    </lineage>
</organism>
<evidence type="ECO:0000256" key="5">
    <source>
        <dbReference type="SAM" id="Coils"/>
    </source>
</evidence>
<dbReference type="Gene3D" id="6.10.340.10">
    <property type="match status" value="1"/>
</dbReference>
<reference evidence="12" key="1">
    <citation type="submission" date="2016-10" db="EMBL/GenBank/DDBJ databases">
        <authorList>
            <person name="Varghese N."/>
            <person name="Submissions S."/>
        </authorList>
    </citation>
    <scope>NUCLEOTIDE SEQUENCE [LARGE SCALE GENOMIC DNA]</scope>
    <source>
        <strain evidence="12">DSM 8987</strain>
    </source>
</reference>
<feature type="domain" description="T-SNARE coiled-coil homology" evidence="9">
    <location>
        <begin position="462"/>
        <end position="524"/>
    </location>
</feature>
<dbReference type="GO" id="GO:0004888">
    <property type="term" value="F:transmembrane signaling receptor activity"/>
    <property type="evidence" value="ECO:0007669"/>
    <property type="project" value="TreeGrafter"/>
</dbReference>
<gene>
    <name evidence="11" type="ORF">SAMN05661003_10146</name>
</gene>
<evidence type="ECO:0000256" key="2">
    <source>
        <dbReference type="ARBA" id="ARBA00022500"/>
    </source>
</evidence>
<dbReference type="Pfam" id="PF00015">
    <property type="entry name" value="MCPsignal"/>
    <property type="match status" value="1"/>
</dbReference>
<keyword evidence="7" id="KW-0472">Membrane</keyword>
<comment type="subcellular location">
    <subcellularLocation>
        <location evidence="1">Membrane</location>
    </subcellularLocation>
</comment>
<dbReference type="InterPro" id="IPR003660">
    <property type="entry name" value="HAMP_dom"/>
</dbReference>
<comment type="similarity">
    <text evidence="3">Belongs to the methyl-accepting chemotaxis (MCP) protein family.</text>
</comment>
<proteinExistence type="inferred from homology"/>
<name>A0A1G6WVZ4_9BACT</name>
<feature type="domain" description="HAMP" evidence="10">
    <location>
        <begin position="207"/>
        <end position="259"/>
    </location>
</feature>
<keyword evidence="7" id="KW-1133">Transmembrane helix</keyword>
<dbReference type="CDD" id="cd11386">
    <property type="entry name" value="MCP_signal"/>
    <property type="match status" value="1"/>
</dbReference>
<dbReference type="SMART" id="SM00304">
    <property type="entry name" value="HAMP"/>
    <property type="match status" value="1"/>
</dbReference>
<dbReference type="PROSITE" id="PS50885">
    <property type="entry name" value="HAMP"/>
    <property type="match status" value="1"/>
</dbReference>
<evidence type="ECO:0000256" key="1">
    <source>
        <dbReference type="ARBA" id="ARBA00004370"/>
    </source>
</evidence>
<evidence type="ECO:0000259" key="8">
    <source>
        <dbReference type="PROSITE" id="PS50111"/>
    </source>
</evidence>
<dbReference type="SUPFAM" id="SSF58104">
    <property type="entry name" value="Methyl-accepting chemotaxis protein (MCP) signaling domain"/>
    <property type="match status" value="1"/>
</dbReference>
<feature type="region of interest" description="Disordered" evidence="6">
    <location>
        <begin position="553"/>
        <end position="580"/>
    </location>
</feature>
<dbReference type="InterPro" id="IPR051310">
    <property type="entry name" value="MCP_chemotaxis"/>
</dbReference>
<dbReference type="PANTHER" id="PTHR43531:SF11">
    <property type="entry name" value="METHYL-ACCEPTING CHEMOTAXIS PROTEIN 3"/>
    <property type="match status" value="1"/>
</dbReference>
<dbReference type="Gene3D" id="1.10.287.950">
    <property type="entry name" value="Methyl-accepting chemotaxis protein"/>
    <property type="match status" value="1"/>
</dbReference>
<dbReference type="PROSITE" id="PS51257">
    <property type="entry name" value="PROKAR_LIPOPROTEIN"/>
    <property type="match status" value="1"/>
</dbReference>
<dbReference type="FunFam" id="1.10.287.950:FF:000001">
    <property type="entry name" value="Methyl-accepting chemotaxis sensory transducer"/>
    <property type="match status" value="1"/>
</dbReference>
<evidence type="ECO:0000256" key="3">
    <source>
        <dbReference type="ARBA" id="ARBA00029447"/>
    </source>
</evidence>
<dbReference type="STRING" id="57664.SAMN05661003_10146"/>
<evidence type="ECO:0000259" key="10">
    <source>
        <dbReference type="PROSITE" id="PS50885"/>
    </source>
</evidence>
<dbReference type="PROSITE" id="PS50192">
    <property type="entry name" value="T_SNARE"/>
    <property type="match status" value="1"/>
</dbReference>
<dbReference type="InterPro" id="IPR000727">
    <property type="entry name" value="T_SNARE_dom"/>
</dbReference>
<accession>A0A1G6WVZ4</accession>
<evidence type="ECO:0000313" key="11">
    <source>
        <dbReference type="EMBL" id="SDD69959.1"/>
    </source>
</evidence>
<feature type="coiled-coil region" evidence="5">
    <location>
        <begin position="77"/>
        <end position="104"/>
    </location>
</feature>
<dbReference type="GO" id="GO:0006935">
    <property type="term" value="P:chemotaxis"/>
    <property type="evidence" value="ECO:0007669"/>
    <property type="project" value="UniProtKB-KW"/>
</dbReference>
<dbReference type="GO" id="GO:0005886">
    <property type="term" value="C:plasma membrane"/>
    <property type="evidence" value="ECO:0007669"/>
    <property type="project" value="TreeGrafter"/>
</dbReference>
<keyword evidence="7" id="KW-0812">Transmembrane</keyword>
<dbReference type="EMBL" id="FNAQ01000001">
    <property type="protein sequence ID" value="SDD69959.1"/>
    <property type="molecule type" value="Genomic_DNA"/>
</dbReference>
<dbReference type="Pfam" id="PF00672">
    <property type="entry name" value="HAMP"/>
    <property type="match status" value="1"/>
</dbReference>
<keyword evidence="12" id="KW-1185">Reference proteome</keyword>
<protein>
    <submittedName>
        <fullName evidence="11">Methyl-accepting chemotaxis protein</fullName>
    </submittedName>
</protein>
<keyword evidence="5" id="KW-0175">Coiled coil</keyword>
<dbReference type="InterPro" id="IPR004089">
    <property type="entry name" value="MCPsignal_dom"/>
</dbReference>
<feature type="compositionally biased region" description="Low complexity" evidence="6">
    <location>
        <begin position="553"/>
        <end position="571"/>
    </location>
</feature>
<keyword evidence="4" id="KW-0807">Transducer</keyword>
<dbReference type="AlphaFoldDB" id="A0A1G6WVZ4"/>
<dbReference type="CDD" id="cd06225">
    <property type="entry name" value="HAMP"/>
    <property type="match status" value="1"/>
</dbReference>
<sequence>MSIRLKLILTGIGLFSGCLLLALIAIWSLHRIEQDFVEFKDVSMAGKVALLEISRDVNYVSRLTRNIMLGSDIDKDLAALDQTIAAIEKAYQVLEQRSATAEESRLIADAKAATLAFVEDGRRHVRGLKTLPVAERAASYADYHRTATPLAMQSREVFPKIIAAKDAQADAGLLAVQQRIHRLELMLYVALPVLLLAIVGIFVAMGRNVARPISQLARMADAIGRGDLAARLQLQSRDELRHLADTMNQMAAMLAGRADLAEAIAAGQLTGEVAVLSDKDRLGLAYRQMFHSLNDSLSRVNEAALQIDRKAVQVEEASQNLSQGATESAASLEQISSSLQQMAGQTKHNADNAHQVNQLSSQAKQAAEEGNQKMRRMVEAMDDIRTAGQNINRIIKVIDEIAFQTNLLALNAAVEAARAGQHGKGFAVVAEEVRNLAARSAKAARETADLIAGSTAKTENGSEIASQTAQSLEAIFTGVSKVSDLAEEIAAASSDQAEGISQISQGLGQIDQVIQQNTATAEESASAAEELAHEAAELLQMLQRFILRDGSRPALAKPAARQPAARPAAQPGRTSWGAPTAGKTAQIALDDNAFEHF</sequence>
<dbReference type="SMART" id="SM00283">
    <property type="entry name" value="MA"/>
    <property type="match status" value="1"/>
</dbReference>
<evidence type="ECO:0000256" key="7">
    <source>
        <dbReference type="SAM" id="Phobius"/>
    </source>
</evidence>
<dbReference type="PANTHER" id="PTHR43531">
    <property type="entry name" value="PROTEIN ICFG"/>
    <property type="match status" value="1"/>
</dbReference>
<dbReference type="GO" id="GO:0007165">
    <property type="term" value="P:signal transduction"/>
    <property type="evidence" value="ECO:0007669"/>
    <property type="project" value="UniProtKB-KW"/>
</dbReference>
<dbReference type="Proteomes" id="UP000243205">
    <property type="component" value="Unassembled WGS sequence"/>
</dbReference>
<feature type="transmembrane region" description="Helical" evidence="7">
    <location>
        <begin position="7"/>
        <end position="29"/>
    </location>
</feature>
<evidence type="ECO:0000259" key="9">
    <source>
        <dbReference type="PROSITE" id="PS50192"/>
    </source>
</evidence>
<keyword evidence="2" id="KW-0145">Chemotaxis</keyword>
<dbReference type="PROSITE" id="PS50111">
    <property type="entry name" value="CHEMOTAXIS_TRANSDUC_2"/>
    <property type="match status" value="1"/>
</dbReference>
<evidence type="ECO:0000256" key="6">
    <source>
        <dbReference type="SAM" id="MobiDB-lite"/>
    </source>
</evidence>
<evidence type="ECO:0000256" key="4">
    <source>
        <dbReference type="PROSITE-ProRule" id="PRU00284"/>
    </source>
</evidence>
<evidence type="ECO:0000313" key="12">
    <source>
        <dbReference type="Proteomes" id="UP000243205"/>
    </source>
</evidence>
<feature type="transmembrane region" description="Helical" evidence="7">
    <location>
        <begin position="185"/>
        <end position="205"/>
    </location>
</feature>
<dbReference type="RefSeq" id="WP_171906251.1">
    <property type="nucleotide sequence ID" value="NZ_FNAQ01000001.1"/>
</dbReference>
<feature type="domain" description="Methyl-accepting transducer" evidence="8">
    <location>
        <begin position="303"/>
        <end position="532"/>
    </location>
</feature>